<protein>
    <submittedName>
        <fullName evidence="2">Uncharacterized protein</fullName>
    </submittedName>
</protein>
<reference evidence="3" key="1">
    <citation type="journal article" date="2019" name="Int. J. Syst. Evol. Microbiol.">
        <title>The Global Catalogue of Microorganisms (GCM) 10K type strain sequencing project: providing services to taxonomists for standard genome sequencing and annotation.</title>
        <authorList>
            <consortium name="The Broad Institute Genomics Platform"/>
            <consortium name="The Broad Institute Genome Sequencing Center for Infectious Disease"/>
            <person name="Wu L."/>
            <person name="Ma J."/>
        </authorList>
    </citation>
    <scope>NUCLEOTIDE SEQUENCE [LARGE SCALE GENOMIC DNA]</scope>
    <source>
        <strain evidence="3">TISTR 1827</strain>
    </source>
</reference>
<feature type="transmembrane region" description="Helical" evidence="1">
    <location>
        <begin position="91"/>
        <end position="108"/>
    </location>
</feature>
<dbReference type="Proteomes" id="UP001597493">
    <property type="component" value="Unassembled WGS sequence"/>
</dbReference>
<evidence type="ECO:0000313" key="2">
    <source>
        <dbReference type="EMBL" id="MFD2658820.1"/>
    </source>
</evidence>
<feature type="transmembrane region" description="Helical" evidence="1">
    <location>
        <begin position="15"/>
        <end position="36"/>
    </location>
</feature>
<evidence type="ECO:0000256" key="1">
    <source>
        <dbReference type="SAM" id="Phobius"/>
    </source>
</evidence>
<evidence type="ECO:0000313" key="3">
    <source>
        <dbReference type="Proteomes" id="UP001597493"/>
    </source>
</evidence>
<keyword evidence="1" id="KW-0812">Transmembrane</keyword>
<keyword evidence="3" id="KW-1185">Reference proteome</keyword>
<name>A0ABW5QRP8_9BACL</name>
<organism evidence="2 3">
    <name type="scientific">Paenibacillus thailandensis</name>
    <dbReference type="NCBI Taxonomy" id="393250"/>
    <lineage>
        <taxon>Bacteria</taxon>
        <taxon>Bacillati</taxon>
        <taxon>Bacillota</taxon>
        <taxon>Bacilli</taxon>
        <taxon>Bacillales</taxon>
        <taxon>Paenibacillaceae</taxon>
        <taxon>Paenibacillus</taxon>
    </lineage>
</organism>
<accession>A0ABW5QRP8</accession>
<sequence>MAGNGNIQNGGDKMLIFSIIAFSALAVAMVSLIIAISGKHRHYWITAIGIYIFSFIAGFSIGQLTVGLTFIPLALAIGLSLGWIKRKSDYVLSVGVGTVMGVIVVMFVDDYWTFFPFWIFS</sequence>
<gene>
    <name evidence="2" type="ORF">ACFSW5_00910</name>
</gene>
<feature type="transmembrane region" description="Helical" evidence="1">
    <location>
        <begin position="67"/>
        <end position="84"/>
    </location>
</feature>
<feature type="transmembrane region" description="Helical" evidence="1">
    <location>
        <begin position="43"/>
        <end position="61"/>
    </location>
</feature>
<keyword evidence="1" id="KW-1133">Transmembrane helix</keyword>
<dbReference type="RefSeq" id="WP_379268724.1">
    <property type="nucleotide sequence ID" value="NZ_JBHUGT010000054.1"/>
</dbReference>
<comment type="caution">
    <text evidence="2">The sequence shown here is derived from an EMBL/GenBank/DDBJ whole genome shotgun (WGS) entry which is preliminary data.</text>
</comment>
<dbReference type="EMBL" id="JBHUMY010000001">
    <property type="protein sequence ID" value="MFD2658820.1"/>
    <property type="molecule type" value="Genomic_DNA"/>
</dbReference>
<proteinExistence type="predicted"/>
<keyword evidence="1" id="KW-0472">Membrane</keyword>